<evidence type="ECO:0000259" key="14">
    <source>
        <dbReference type="PROSITE" id="PS50127"/>
    </source>
</evidence>
<dbReference type="SMART" id="SM00212">
    <property type="entry name" value="UBCc"/>
    <property type="match status" value="1"/>
</dbReference>
<evidence type="ECO:0000256" key="9">
    <source>
        <dbReference type="ARBA" id="ARBA00022989"/>
    </source>
</evidence>
<dbReference type="AlphaFoldDB" id="A0A139AEX9"/>
<evidence type="ECO:0000313" key="15">
    <source>
        <dbReference type="EMBL" id="KXS15337.1"/>
    </source>
</evidence>
<dbReference type="InterPro" id="IPR000608">
    <property type="entry name" value="UBC"/>
</dbReference>
<keyword evidence="4 13" id="KW-0812">Transmembrane</keyword>
<accession>A0A139AEX9</accession>
<comment type="subcellular location">
    <subcellularLocation>
        <location evidence="1">Endoplasmic reticulum membrane</location>
    </subcellularLocation>
</comment>
<evidence type="ECO:0000256" key="2">
    <source>
        <dbReference type="ARBA" id="ARBA00012486"/>
    </source>
</evidence>
<dbReference type="CDD" id="cd23799">
    <property type="entry name" value="UBCc_UBE2J"/>
    <property type="match status" value="1"/>
</dbReference>
<dbReference type="GO" id="GO:0180027">
    <property type="term" value="P:inner nuclear membrane-associated protein degradation pathway"/>
    <property type="evidence" value="ECO:0007669"/>
    <property type="project" value="EnsemblFungi"/>
</dbReference>
<evidence type="ECO:0000256" key="12">
    <source>
        <dbReference type="ARBA" id="ARBA00042181"/>
    </source>
</evidence>
<dbReference type="FunFam" id="3.10.110.10:FF:000023">
    <property type="entry name" value="Ubiquitin-conjugating enzyme E2 J2"/>
    <property type="match status" value="1"/>
</dbReference>
<feature type="domain" description="UBC core" evidence="14">
    <location>
        <begin position="5"/>
        <end position="169"/>
    </location>
</feature>
<keyword evidence="3" id="KW-0808">Transferase</keyword>
<dbReference type="GO" id="GO:0005789">
    <property type="term" value="C:endoplasmic reticulum membrane"/>
    <property type="evidence" value="ECO:0007669"/>
    <property type="project" value="UniProtKB-SubCell"/>
</dbReference>
<keyword evidence="7" id="KW-0256">Endoplasmic reticulum</keyword>
<evidence type="ECO:0000256" key="3">
    <source>
        <dbReference type="ARBA" id="ARBA00022679"/>
    </source>
</evidence>
<dbReference type="STRING" id="1344416.A0A139AEX9"/>
<protein>
    <recommendedName>
        <fullName evidence="11">Ubiquitin-conjugating enzyme E2 6</fullName>
        <ecNumber evidence="2">2.3.2.23</ecNumber>
    </recommendedName>
    <alternativeName>
        <fullName evidence="12">E2 ubiquitin-conjugating enzyme 6</fullName>
    </alternativeName>
</protein>
<dbReference type="PANTHER" id="PTHR24067">
    <property type="entry name" value="UBIQUITIN-CONJUGATING ENZYME E2"/>
    <property type="match status" value="1"/>
</dbReference>
<keyword evidence="16" id="KW-1185">Reference proteome</keyword>
<dbReference type="PROSITE" id="PS50127">
    <property type="entry name" value="UBC_2"/>
    <property type="match status" value="1"/>
</dbReference>
<dbReference type="GO" id="GO:0061631">
    <property type="term" value="F:ubiquitin conjugating enzyme activity"/>
    <property type="evidence" value="ECO:0007669"/>
    <property type="project" value="UniProtKB-EC"/>
</dbReference>
<keyword evidence="5" id="KW-0547">Nucleotide-binding</keyword>
<evidence type="ECO:0000256" key="1">
    <source>
        <dbReference type="ARBA" id="ARBA00004586"/>
    </source>
</evidence>
<evidence type="ECO:0000256" key="5">
    <source>
        <dbReference type="ARBA" id="ARBA00022741"/>
    </source>
</evidence>
<evidence type="ECO:0000256" key="4">
    <source>
        <dbReference type="ARBA" id="ARBA00022692"/>
    </source>
</evidence>
<feature type="transmembrane region" description="Helical" evidence="13">
    <location>
        <begin position="278"/>
        <end position="296"/>
    </location>
</feature>
<dbReference type="Proteomes" id="UP000070544">
    <property type="component" value="Unassembled WGS sequence"/>
</dbReference>
<evidence type="ECO:0000256" key="6">
    <source>
        <dbReference type="ARBA" id="ARBA00022786"/>
    </source>
</evidence>
<evidence type="ECO:0000256" key="11">
    <source>
        <dbReference type="ARBA" id="ARBA00039885"/>
    </source>
</evidence>
<dbReference type="EC" id="2.3.2.23" evidence="2"/>
<evidence type="ECO:0000256" key="7">
    <source>
        <dbReference type="ARBA" id="ARBA00022824"/>
    </source>
</evidence>
<dbReference type="Gene3D" id="3.10.110.10">
    <property type="entry name" value="Ubiquitin Conjugating Enzyme"/>
    <property type="match status" value="1"/>
</dbReference>
<organism evidence="15 16">
    <name type="scientific">Gonapodya prolifera (strain JEL478)</name>
    <name type="common">Monoblepharis prolifera</name>
    <dbReference type="NCBI Taxonomy" id="1344416"/>
    <lineage>
        <taxon>Eukaryota</taxon>
        <taxon>Fungi</taxon>
        <taxon>Fungi incertae sedis</taxon>
        <taxon>Chytridiomycota</taxon>
        <taxon>Chytridiomycota incertae sedis</taxon>
        <taxon>Monoblepharidomycetes</taxon>
        <taxon>Monoblepharidales</taxon>
        <taxon>Gonapodyaceae</taxon>
        <taxon>Gonapodya</taxon>
    </lineage>
</organism>
<gene>
    <name evidence="15" type="ORF">M427DRAFT_98972</name>
</gene>
<sequence>MATKAAYKRLTKEYVSIQQNPPPYIVAKPLESNILEWHYVITGPPDSPFAGGEYHGRLIFPTEYPFKPPAIKIITPNGRFQTDFRLCLTMSDYHPNTWNPAWSVSTILTGLLSFMLEETPTTGSIETSRAEKVALAHKSRRWNRENGGGGHRNTRFKEIWPELCGTENYHATVIHNESAPIAHFNGTNGNSIATPGRGFTAAAEHPQPTAFQTSPFGIAPRPQSGLRQRAPVASSNVISAGAPRDVAPDANPATGIPGTGNPATCLQRFRQWFIEHRTLTAVIFVTIAIVFLSLMVHSE</sequence>
<dbReference type="Pfam" id="PF00179">
    <property type="entry name" value="UQ_con"/>
    <property type="match status" value="1"/>
</dbReference>
<keyword evidence="6" id="KW-0833">Ubl conjugation pathway</keyword>
<dbReference type="OrthoDB" id="1158011at2759"/>
<evidence type="ECO:0000313" key="16">
    <source>
        <dbReference type="Proteomes" id="UP000070544"/>
    </source>
</evidence>
<keyword evidence="9 13" id="KW-1133">Transmembrane helix</keyword>
<dbReference type="EMBL" id="KQ965763">
    <property type="protein sequence ID" value="KXS15337.1"/>
    <property type="molecule type" value="Genomic_DNA"/>
</dbReference>
<proteinExistence type="predicted"/>
<dbReference type="GO" id="GO:0005524">
    <property type="term" value="F:ATP binding"/>
    <property type="evidence" value="ECO:0007669"/>
    <property type="project" value="UniProtKB-KW"/>
</dbReference>
<reference evidence="15 16" key="1">
    <citation type="journal article" date="2015" name="Genome Biol. Evol.">
        <title>Phylogenomic analyses indicate that early fungi evolved digesting cell walls of algal ancestors of land plants.</title>
        <authorList>
            <person name="Chang Y."/>
            <person name="Wang S."/>
            <person name="Sekimoto S."/>
            <person name="Aerts A.L."/>
            <person name="Choi C."/>
            <person name="Clum A."/>
            <person name="LaButti K.M."/>
            <person name="Lindquist E.A."/>
            <person name="Yee Ngan C."/>
            <person name="Ohm R.A."/>
            <person name="Salamov A.A."/>
            <person name="Grigoriev I.V."/>
            <person name="Spatafora J.W."/>
            <person name="Berbee M.L."/>
        </authorList>
    </citation>
    <scope>NUCLEOTIDE SEQUENCE [LARGE SCALE GENOMIC DNA]</scope>
    <source>
        <strain evidence="15 16">JEL478</strain>
    </source>
</reference>
<dbReference type="GO" id="GO:0000209">
    <property type="term" value="P:protein polyubiquitination"/>
    <property type="evidence" value="ECO:0007669"/>
    <property type="project" value="EnsemblFungi"/>
</dbReference>
<dbReference type="GO" id="GO:0036503">
    <property type="term" value="P:ERAD pathway"/>
    <property type="evidence" value="ECO:0007669"/>
    <property type="project" value="EnsemblFungi"/>
</dbReference>
<evidence type="ECO:0000256" key="10">
    <source>
        <dbReference type="ARBA" id="ARBA00023136"/>
    </source>
</evidence>
<keyword evidence="10 13" id="KW-0472">Membrane</keyword>
<evidence type="ECO:0000256" key="13">
    <source>
        <dbReference type="SAM" id="Phobius"/>
    </source>
</evidence>
<evidence type="ECO:0000256" key="8">
    <source>
        <dbReference type="ARBA" id="ARBA00022840"/>
    </source>
</evidence>
<dbReference type="GO" id="GO:0006513">
    <property type="term" value="P:protein monoubiquitination"/>
    <property type="evidence" value="ECO:0007669"/>
    <property type="project" value="EnsemblFungi"/>
</dbReference>
<dbReference type="InterPro" id="IPR050113">
    <property type="entry name" value="Ub_conjugating_enzyme"/>
</dbReference>
<dbReference type="SUPFAM" id="SSF54495">
    <property type="entry name" value="UBC-like"/>
    <property type="match status" value="1"/>
</dbReference>
<keyword evidence="8" id="KW-0067">ATP-binding</keyword>
<name>A0A139AEX9_GONPJ</name>
<dbReference type="InterPro" id="IPR016135">
    <property type="entry name" value="UBQ-conjugating_enzyme/RWD"/>
</dbReference>